<sequence length="507" mass="57491">MMNRRQYAFRNISVMLSTYVVTTLLSFIVRAIFVRQLGSQYLGLNGVFSSVLSVLSISDLGMESVFAFLLYKPLAQKNNDVVRDFIALFRKIYNLVGLFIFVAGVLLIPFLPSIIGEQGKGLKHVFLIYLILLINSAGSYLFTYNRTILNANQKNYVITTVNFILVTIINLAQIVFLFFVHSMVVYVALLLISTFTTNIILSRIVLKQYPFLHQLPKHPRISPSSKKILWHNTVGGLSNKLGSIIVFASDNILLSIFVDLTMVGLYSNYTMILNSLSGLITKVFATLTAGIGNLSVQAPDRALGIFEKLNFYITVVAFFSAPQLLTLLRPLINFWLGNHYVLSQYIVLLIVINFVLQISRQPALTYIDAYGLQWVQKWKSIIESALNIVFSLIALIFFHLGLMGILLGTIGSTVLFVLWYEPFIVLKHALQMEGKARNIALIQVLLEKLWLLVPTIMTWSTMHYFQGSGIIFLIQLMLVNFLISLLLFLLIFSRTDEMKSIYQIFQK</sequence>
<feature type="transmembrane region" description="Helical" evidence="6">
    <location>
        <begin position="405"/>
        <end position="426"/>
    </location>
</feature>
<dbReference type="Proteomes" id="UP000321332">
    <property type="component" value="Plasmid unnamed1"/>
</dbReference>
<feature type="transmembrane region" description="Helical" evidence="6">
    <location>
        <begin position="380"/>
        <end position="399"/>
    </location>
</feature>
<dbReference type="GO" id="GO:0005886">
    <property type="term" value="C:plasma membrane"/>
    <property type="evidence" value="ECO:0007669"/>
    <property type="project" value="UniProtKB-SubCell"/>
</dbReference>
<organism evidence="7 8">
    <name type="scientific">Leuconostoc carnosum</name>
    <dbReference type="NCBI Taxonomy" id="1252"/>
    <lineage>
        <taxon>Bacteria</taxon>
        <taxon>Bacillati</taxon>
        <taxon>Bacillota</taxon>
        <taxon>Bacilli</taxon>
        <taxon>Lactobacillales</taxon>
        <taxon>Lactobacillaceae</taxon>
        <taxon>Leuconostoc</taxon>
    </lineage>
</organism>
<comment type="subcellular location">
    <subcellularLocation>
        <location evidence="1">Cell membrane</location>
        <topology evidence="1">Multi-pass membrane protein</topology>
    </subcellularLocation>
</comment>
<reference evidence="7 8" key="1">
    <citation type="submission" date="2019-06" db="EMBL/GenBank/DDBJ databases">
        <title>Genome analyses of bacteria isolated from kimchi.</title>
        <authorList>
            <person name="Lee S."/>
            <person name="Ahn S."/>
            <person name="Roh S."/>
        </authorList>
    </citation>
    <scope>NUCLEOTIDE SEQUENCE [LARGE SCALE GENOMIC DNA]</scope>
    <source>
        <strain evidence="7 8">CBA3620</strain>
        <plasmid evidence="7 8">unnamed1</plasmid>
    </source>
</reference>
<keyword evidence="5 6" id="KW-0472">Membrane</keyword>
<feature type="transmembrane region" description="Helical" evidence="6">
    <location>
        <begin position="244"/>
        <end position="267"/>
    </location>
</feature>
<feature type="transmembrane region" description="Helical" evidence="6">
    <location>
        <begin position="156"/>
        <end position="179"/>
    </location>
</feature>
<protein>
    <submittedName>
        <fullName evidence="7">Transporter</fullName>
    </submittedName>
</protein>
<keyword evidence="4 6" id="KW-1133">Transmembrane helix</keyword>
<evidence type="ECO:0000313" key="8">
    <source>
        <dbReference type="Proteomes" id="UP000321332"/>
    </source>
</evidence>
<dbReference type="PANTHER" id="PTHR30250">
    <property type="entry name" value="PST FAMILY PREDICTED COLANIC ACID TRANSPORTER"/>
    <property type="match status" value="1"/>
</dbReference>
<dbReference type="RefSeq" id="WP_147000498.1">
    <property type="nucleotide sequence ID" value="NZ_CP042375.1"/>
</dbReference>
<feature type="transmembrane region" description="Helical" evidence="6">
    <location>
        <begin position="469"/>
        <end position="492"/>
    </location>
</feature>
<feature type="transmembrane region" description="Helical" evidence="6">
    <location>
        <begin position="126"/>
        <end position="144"/>
    </location>
</feature>
<feature type="transmembrane region" description="Helical" evidence="6">
    <location>
        <begin position="340"/>
        <end position="359"/>
    </location>
</feature>
<evidence type="ECO:0000256" key="4">
    <source>
        <dbReference type="ARBA" id="ARBA00022989"/>
    </source>
</evidence>
<keyword evidence="7" id="KW-0614">Plasmid</keyword>
<name>A0AAE6ILM7_LEUCA</name>
<keyword evidence="2" id="KW-1003">Cell membrane</keyword>
<feature type="transmembrane region" description="Helical" evidence="6">
    <location>
        <begin position="46"/>
        <end position="71"/>
    </location>
</feature>
<proteinExistence type="predicted"/>
<evidence type="ECO:0000256" key="2">
    <source>
        <dbReference type="ARBA" id="ARBA00022475"/>
    </source>
</evidence>
<gene>
    <name evidence="7" type="ORF">FGL89_07970</name>
</gene>
<feature type="transmembrane region" description="Helical" evidence="6">
    <location>
        <begin position="438"/>
        <end position="457"/>
    </location>
</feature>
<evidence type="ECO:0000256" key="3">
    <source>
        <dbReference type="ARBA" id="ARBA00022692"/>
    </source>
</evidence>
<evidence type="ECO:0000256" key="1">
    <source>
        <dbReference type="ARBA" id="ARBA00004651"/>
    </source>
</evidence>
<feature type="transmembrane region" description="Helical" evidence="6">
    <location>
        <begin position="92"/>
        <end position="114"/>
    </location>
</feature>
<dbReference type="InterPro" id="IPR050833">
    <property type="entry name" value="Poly_Biosynth_Transport"/>
</dbReference>
<geneLocation type="plasmid" evidence="7 8">
    <name>unnamed1</name>
</geneLocation>
<accession>A0AAE6ILM7</accession>
<keyword evidence="3 6" id="KW-0812">Transmembrane</keyword>
<dbReference type="GeneID" id="61187686"/>
<evidence type="ECO:0000256" key="5">
    <source>
        <dbReference type="ARBA" id="ARBA00023136"/>
    </source>
</evidence>
<dbReference type="PANTHER" id="PTHR30250:SF26">
    <property type="entry name" value="PSMA PROTEIN"/>
    <property type="match status" value="1"/>
</dbReference>
<dbReference type="EMBL" id="CP042375">
    <property type="protein sequence ID" value="QEA34122.1"/>
    <property type="molecule type" value="Genomic_DNA"/>
</dbReference>
<dbReference type="AlphaFoldDB" id="A0AAE6ILM7"/>
<feature type="transmembrane region" description="Helical" evidence="6">
    <location>
        <begin position="309"/>
        <end position="328"/>
    </location>
</feature>
<evidence type="ECO:0000313" key="7">
    <source>
        <dbReference type="EMBL" id="QEA34122.1"/>
    </source>
</evidence>
<feature type="transmembrane region" description="Helical" evidence="6">
    <location>
        <begin position="185"/>
        <end position="206"/>
    </location>
</feature>
<feature type="transmembrane region" description="Helical" evidence="6">
    <location>
        <begin position="12"/>
        <end position="34"/>
    </location>
</feature>
<evidence type="ECO:0000256" key="6">
    <source>
        <dbReference type="SAM" id="Phobius"/>
    </source>
</evidence>
<feature type="transmembrane region" description="Helical" evidence="6">
    <location>
        <begin position="279"/>
        <end position="297"/>
    </location>
</feature>